<evidence type="ECO:0000256" key="1">
    <source>
        <dbReference type="SAM" id="MobiDB-lite"/>
    </source>
</evidence>
<dbReference type="EMBL" id="HBEJ01018064">
    <property type="protein sequence ID" value="CAD8379447.1"/>
    <property type="molecule type" value="Transcribed_RNA"/>
</dbReference>
<dbReference type="InterPro" id="IPR011009">
    <property type="entry name" value="Kinase-like_dom_sf"/>
</dbReference>
<evidence type="ECO:0000259" key="2">
    <source>
        <dbReference type="SMART" id="SM00587"/>
    </source>
</evidence>
<feature type="region of interest" description="Disordered" evidence="1">
    <location>
        <begin position="1"/>
        <end position="42"/>
    </location>
</feature>
<reference evidence="3" key="1">
    <citation type="submission" date="2021-01" db="EMBL/GenBank/DDBJ databases">
        <authorList>
            <person name="Corre E."/>
            <person name="Pelletier E."/>
            <person name="Niang G."/>
            <person name="Scheremetjew M."/>
            <person name="Finn R."/>
            <person name="Kale V."/>
            <person name="Holt S."/>
            <person name="Cochrane G."/>
            <person name="Meng A."/>
            <person name="Brown T."/>
            <person name="Cohen L."/>
        </authorList>
    </citation>
    <scope>NUCLEOTIDE SEQUENCE</scope>
    <source>
        <strain evidence="3">CCMP3303</strain>
    </source>
</reference>
<sequence>MKIFNSNAASSDAQPSSLPTSAAAKKSGRHATKKKSNPTTQGLSAILTAMKSVARDECTRGTHDIPVNAIQLESYLTTKLGGAGNWTVTKTVTAGVTSEYFRGVNTTSGEQVFVKLAKPTKSGRIQDAGLLTGASEVEFYNTCNVSQEAATQRLPATNGICDNVRTPKCLIAEKSKHGSRYVVVLKDLAQNESANPIRLVQPGQQLPISDVQLILGALAKVHANYWQDEDSVPPIYTKRINRASKFVGLVIGKAIKENRTVGGLIEPGSDIDRITAATQKLGGICAMDALLDELHPDLRTLVHGDCHGGNIYMAGCEVGRAEVGLLDWQTYSFGNPLQDVASVLVMCLSVEDFAEHRDELTEYYLDALRARGVDINISKSMAHEALCLRTAYYLTGTLLGIAFVGLEDEERKAMMDRGWAMIAKKAKMLDLVTFLENRL</sequence>
<dbReference type="AlphaFoldDB" id="A0A7S0AZY9"/>
<dbReference type="InterPro" id="IPR015897">
    <property type="entry name" value="CHK_kinase-like"/>
</dbReference>
<feature type="compositionally biased region" description="Basic residues" evidence="1">
    <location>
        <begin position="26"/>
        <end position="36"/>
    </location>
</feature>
<feature type="compositionally biased region" description="Polar residues" evidence="1">
    <location>
        <begin position="1"/>
        <end position="20"/>
    </location>
</feature>
<dbReference type="Pfam" id="PF02958">
    <property type="entry name" value="EcKL"/>
    <property type="match status" value="1"/>
</dbReference>
<protein>
    <recommendedName>
        <fullName evidence="2">CHK kinase-like domain-containing protein</fullName>
    </recommendedName>
</protein>
<evidence type="ECO:0000313" key="3">
    <source>
        <dbReference type="EMBL" id="CAD8379447.1"/>
    </source>
</evidence>
<dbReference type="SMART" id="SM00587">
    <property type="entry name" value="CHK"/>
    <property type="match status" value="1"/>
</dbReference>
<feature type="domain" description="CHK kinase-like" evidence="2">
    <location>
        <begin position="183"/>
        <end position="374"/>
    </location>
</feature>
<dbReference type="PANTHER" id="PTHR11012">
    <property type="entry name" value="PROTEIN KINASE-LIKE DOMAIN-CONTAINING"/>
    <property type="match status" value="1"/>
</dbReference>
<name>A0A7S0AZY9_9STRA</name>
<dbReference type="InterPro" id="IPR004119">
    <property type="entry name" value="EcKL"/>
</dbReference>
<accession>A0A7S0AZY9</accession>
<organism evidence="3">
    <name type="scientific">Minutocellus polymorphus</name>
    <dbReference type="NCBI Taxonomy" id="265543"/>
    <lineage>
        <taxon>Eukaryota</taxon>
        <taxon>Sar</taxon>
        <taxon>Stramenopiles</taxon>
        <taxon>Ochrophyta</taxon>
        <taxon>Bacillariophyta</taxon>
        <taxon>Mediophyceae</taxon>
        <taxon>Cymatosirophycidae</taxon>
        <taxon>Cymatosirales</taxon>
        <taxon>Cymatosiraceae</taxon>
        <taxon>Minutocellus</taxon>
    </lineage>
</organism>
<dbReference type="SUPFAM" id="SSF56112">
    <property type="entry name" value="Protein kinase-like (PK-like)"/>
    <property type="match status" value="1"/>
</dbReference>
<gene>
    <name evidence="3" type="ORF">MPOL1434_LOCUS10539</name>
</gene>
<dbReference type="PANTHER" id="PTHR11012:SF30">
    <property type="entry name" value="PROTEIN KINASE-LIKE DOMAIN-CONTAINING"/>
    <property type="match status" value="1"/>
</dbReference>
<proteinExistence type="predicted"/>
<dbReference type="Gene3D" id="3.90.1200.10">
    <property type="match status" value="1"/>
</dbReference>